<organism evidence="1">
    <name type="scientific">Anguilla anguilla</name>
    <name type="common">European freshwater eel</name>
    <name type="synonym">Muraena anguilla</name>
    <dbReference type="NCBI Taxonomy" id="7936"/>
    <lineage>
        <taxon>Eukaryota</taxon>
        <taxon>Metazoa</taxon>
        <taxon>Chordata</taxon>
        <taxon>Craniata</taxon>
        <taxon>Vertebrata</taxon>
        <taxon>Euteleostomi</taxon>
        <taxon>Actinopterygii</taxon>
        <taxon>Neopterygii</taxon>
        <taxon>Teleostei</taxon>
        <taxon>Anguilliformes</taxon>
        <taxon>Anguillidae</taxon>
        <taxon>Anguilla</taxon>
    </lineage>
</organism>
<accession>A0A0E9QD10</accession>
<reference evidence="1" key="1">
    <citation type="submission" date="2014-11" db="EMBL/GenBank/DDBJ databases">
        <authorList>
            <person name="Amaro Gonzalez C."/>
        </authorList>
    </citation>
    <scope>NUCLEOTIDE SEQUENCE</scope>
</reference>
<reference evidence="1" key="2">
    <citation type="journal article" date="2015" name="Fish Shellfish Immunol.">
        <title>Early steps in the European eel (Anguilla anguilla)-Vibrio vulnificus interaction in the gills: Role of the RtxA13 toxin.</title>
        <authorList>
            <person name="Callol A."/>
            <person name="Pajuelo D."/>
            <person name="Ebbesson L."/>
            <person name="Teles M."/>
            <person name="MacKenzie S."/>
            <person name="Amaro C."/>
        </authorList>
    </citation>
    <scope>NUCLEOTIDE SEQUENCE</scope>
</reference>
<dbReference type="EMBL" id="GBXM01094357">
    <property type="protein sequence ID" value="JAH14220.1"/>
    <property type="molecule type" value="Transcribed_RNA"/>
</dbReference>
<protein>
    <submittedName>
        <fullName evidence="1">Uncharacterized protein</fullName>
    </submittedName>
</protein>
<sequence>MDSFLSLIGVRKWLFVCNYYKHFICMFLLVS</sequence>
<proteinExistence type="predicted"/>
<dbReference type="AlphaFoldDB" id="A0A0E9QD10"/>
<evidence type="ECO:0000313" key="1">
    <source>
        <dbReference type="EMBL" id="JAH14220.1"/>
    </source>
</evidence>
<name>A0A0E9QD10_ANGAN</name>